<dbReference type="PATRIC" id="fig|768706.3.peg.4430"/>
<keyword evidence="2" id="KW-0378">Hydrolase</keyword>
<evidence type="ECO:0000313" key="2">
    <source>
        <dbReference type="EMBL" id="AET69789.1"/>
    </source>
</evidence>
<dbReference type="Gene3D" id="3.60.10.10">
    <property type="entry name" value="Endonuclease/exonuclease/phosphatase"/>
    <property type="match status" value="1"/>
</dbReference>
<dbReference type="OrthoDB" id="9803914at2"/>
<dbReference type="AlphaFoldDB" id="G7WJD0"/>
<gene>
    <name evidence="2" type="ordered locus">Desor_4364</name>
</gene>
<dbReference type="EMBL" id="CP003108">
    <property type="protein sequence ID" value="AET69789.1"/>
    <property type="molecule type" value="Genomic_DNA"/>
</dbReference>
<reference evidence="2 3" key="2">
    <citation type="journal article" date="2012" name="J. Bacteriol.">
        <title>Complete genome sequences of Desulfosporosinus orientis DSM765T, Desulfosporosinus youngiae DSM17734T, Desulfosporosinus meridiei DSM13257T, and Desulfosporosinus acidiphilus DSM22704T.</title>
        <authorList>
            <person name="Pester M."/>
            <person name="Brambilla E."/>
            <person name="Alazard D."/>
            <person name="Rattei T."/>
            <person name="Weinmaier T."/>
            <person name="Han J."/>
            <person name="Lucas S."/>
            <person name="Lapidus A."/>
            <person name="Cheng J.F."/>
            <person name="Goodwin L."/>
            <person name="Pitluck S."/>
            <person name="Peters L."/>
            <person name="Ovchinnikova G."/>
            <person name="Teshima H."/>
            <person name="Detter J.C."/>
            <person name="Han C.S."/>
            <person name="Tapia R."/>
            <person name="Land M.L."/>
            <person name="Hauser L."/>
            <person name="Kyrpides N.C."/>
            <person name="Ivanova N.N."/>
            <person name="Pagani I."/>
            <person name="Huntmann M."/>
            <person name="Wei C.L."/>
            <person name="Davenport K.W."/>
            <person name="Daligault H."/>
            <person name="Chain P.S."/>
            <person name="Chen A."/>
            <person name="Mavromatis K."/>
            <person name="Markowitz V."/>
            <person name="Szeto E."/>
            <person name="Mikhailova N."/>
            <person name="Pati A."/>
            <person name="Wagner M."/>
            <person name="Woyke T."/>
            <person name="Ollivier B."/>
            <person name="Klenk H.P."/>
            <person name="Spring S."/>
            <person name="Loy A."/>
        </authorList>
    </citation>
    <scope>NUCLEOTIDE SEQUENCE [LARGE SCALE GENOMIC DNA]</scope>
    <source>
        <strain evidence="3">ATCC 19365 / DSM 765 / NCIMB 8382 / VKM B-1628</strain>
    </source>
</reference>
<dbReference type="RefSeq" id="WP_014186596.1">
    <property type="nucleotide sequence ID" value="NC_016584.1"/>
</dbReference>
<protein>
    <submittedName>
        <fullName evidence="2">Exonuclease III</fullName>
    </submittedName>
</protein>
<keyword evidence="3" id="KW-1185">Reference proteome</keyword>
<dbReference type="KEGG" id="dor:Desor_4364"/>
<sequence length="238" mass="27661">MACTIASINVNKRLRNSVHRANFENWLVQLNPELVLLQEPWSYKQKGHVEIRGYRFIDGNSNVAVYCLETYDWKEIAQSLKYNEERWLSMQIGNITIHNLYFPSDKSPQKKELLNHLTEKLYEYRDKSHILVGDFNFAPGEEDGLFDGQISSWTSTQERNAFQRLVTTINLVDMHPQEDIFTFERQINNKLSQFRCDLALISSNALGLIKPSVTYSHVTRRGEYSFTDHSGVICHLLG</sequence>
<dbReference type="SUPFAM" id="SSF56219">
    <property type="entry name" value="DNase I-like"/>
    <property type="match status" value="1"/>
</dbReference>
<accession>G7WJD0</accession>
<keyword evidence="2" id="KW-0540">Nuclease</keyword>
<dbReference type="Proteomes" id="UP000006346">
    <property type="component" value="Chromosome"/>
</dbReference>
<feature type="domain" description="Endonuclease/exonuclease/phosphatase" evidence="1">
    <location>
        <begin position="6"/>
        <end position="163"/>
    </location>
</feature>
<proteinExistence type="predicted"/>
<dbReference type="STRING" id="768706.Desor_4364"/>
<dbReference type="InterPro" id="IPR036691">
    <property type="entry name" value="Endo/exonu/phosph_ase_sf"/>
</dbReference>
<evidence type="ECO:0000259" key="1">
    <source>
        <dbReference type="Pfam" id="PF03372"/>
    </source>
</evidence>
<dbReference type="InterPro" id="IPR005135">
    <property type="entry name" value="Endo/exonuclease/phosphatase"/>
</dbReference>
<organism evidence="2 3">
    <name type="scientific">Desulfosporosinus orientis (strain ATCC 19365 / DSM 765 / NCIMB 8382 / VKM B-1628 / Singapore I)</name>
    <name type="common">Desulfotomaculum orientis</name>
    <dbReference type="NCBI Taxonomy" id="768706"/>
    <lineage>
        <taxon>Bacteria</taxon>
        <taxon>Bacillati</taxon>
        <taxon>Bacillota</taxon>
        <taxon>Clostridia</taxon>
        <taxon>Eubacteriales</taxon>
        <taxon>Desulfitobacteriaceae</taxon>
        <taxon>Desulfosporosinus</taxon>
    </lineage>
</organism>
<dbReference type="Pfam" id="PF03372">
    <property type="entry name" value="Exo_endo_phos"/>
    <property type="match status" value="1"/>
</dbReference>
<reference evidence="3" key="1">
    <citation type="submission" date="2011-11" db="EMBL/GenBank/DDBJ databases">
        <title>Complete sequence of Desulfosporosinus orientis DSM 765.</title>
        <authorList>
            <person name="Lucas S."/>
            <person name="Han J."/>
            <person name="Lapidus A."/>
            <person name="Cheng J.-F."/>
            <person name="Goodwin L."/>
            <person name="Pitluck S."/>
            <person name="Peters L."/>
            <person name="Ovchinnikova G."/>
            <person name="Teshima H."/>
            <person name="Detter J.C."/>
            <person name="Han C."/>
            <person name="Tapia R."/>
            <person name="Land M."/>
            <person name="Hauser L."/>
            <person name="Kyrpides N."/>
            <person name="Ivanova N."/>
            <person name="Pagani I."/>
            <person name="Pester M."/>
            <person name="Spring S."/>
            <person name="Ollivier B."/>
            <person name="Rattei T."/>
            <person name="Klenk H.-P."/>
            <person name="Wagner M."/>
            <person name="Loy A."/>
            <person name="Woyke T."/>
        </authorList>
    </citation>
    <scope>NUCLEOTIDE SEQUENCE [LARGE SCALE GENOMIC DNA]</scope>
    <source>
        <strain evidence="3">ATCC 19365 / DSM 765 / NCIMB 8382 / VKM B-1628</strain>
    </source>
</reference>
<name>G7WJD0_DESOD</name>
<dbReference type="GO" id="GO:0004527">
    <property type="term" value="F:exonuclease activity"/>
    <property type="evidence" value="ECO:0007669"/>
    <property type="project" value="UniProtKB-KW"/>
</dbReference>
<dbReference type="HOGENOM" id="CLU_1184317_0_0_9"/>
<dbReference type="eggNOG" id="COG0708">
    <property type="taxonomic scope" value="Bacteria"/>
</dbReference>
<evidence type="ECO:0000313" key="3">
    <source>
        <dbReference type="Proteomes" id="UP000006346"/>
    </source>
</evidence>
<keyword evidence="2" id="KW-0269">Exonuclease</keyword>